<dbReference type="Pfam" id="PF01636">
    <property type="entry name" value="APH"/>
    <property type="match status" value="1"/>
</dbReference>
<protein>
    <recommendedName>
        <fullName evidence="1">Aminoglycoside phosphotransferase domain-containing protein</fullName>
    </recommendedName>
</protein>
<dbReference type="Gene3D" id="3.90.1200.10">
    <property type="match status" value="1"/>
</dbReference>
<dbReference type="EMBL" id="CADCTR010000528">
    <property type="protein sequence ID" value="CAA9246804.1"/>
    <property type="molecule type" value="Genomic_DNA"/>
</dbReference>
<proteinExistence type="predicted"/>
<dbReference type="InterPro" id="IPR011009">
    <property type="entry name" value="Kinase-like_dom_sf"/>
</dbReference>
<evidence type="ECO:0000313" key="2">
    <source>
        <dbReference type="EMBL" id="CAA9246804.1"/>
    </source>
</evidence>
<gene>
    <name evidence="2" type="ORF">AVDCRST_MAG93-1566</name>
</gene>
<dbReference type="AlphaFoldDB" id="A0A6J4IC24"/>
<reference evidence="2" key="1">
    <citation type="submission" date="2020-02" db="EMBL/GenBank/DDBJ databases">
        <authorList>
            <person name="Meier V. D."/>
        </authorList>
    </citation>
    <scope>NUCLEOTIDE SEQUENCE</scope>
    <source>
        <strain evidence="2">AVDCRST_MAG93</strain>
    </source>
</reference>
<accession>A0A6J4IC24</accession>
<feature type="domain" description="Aminoglycoside phosphotransferase" evidence="1">
    <location>
        <begin position="32"/>
        <end position="124"/>
    </location>
</feature>
<dbReference type="SUPFAM" id="SSF56112">
    <property type="entry name" value="Protein kinase-like (PK-like)"/>
    <property type="match status" value="1"/>
</dbReference>
<organism evidence="2">
    <name type="scientific">uncultured Chloroflexia bacterium</name>
    <dbReference type="NCBI Taxonomy" id="1672391"/>
    <lineage>
        <taxon>Bacteria</taxon>
        <taxon>Bacillati</taxon>
        <taxon>Chloroflexota</taxon>
        <taxon>Chloroflexia</taxon>
        <taxon>environmental samples</taxon>
    </lineage>
</organism>
<feature type="non-terminal residue" evidence="2">
    <location>
        <position position="1"/>
    </location>
</feature>
<evidence type="ECO:0000259" key="1">
    <source>
        <dbReference type="Pfam" id="PF01636"/>
    </source>
</evidence>
<sequence length="165" mass="18970">YPRWADLLLLRLERAAYRARDSRALPHSIIDGIITEINDGDSVLETASAPVLVHGNLHLGNLLLRQHTGTWRIAGIVGWDAAFAADAAWEFGVFSFREPEHAPQGDSFLYGYKERHTLQPDLRSRMRLYRLLYHLESAITARTQAPINLDRRQSHEQLLRRLLHQ</sequence>
<dbReference type="InterPro" id="IPR002575">
    <property type="entry name" value="Aminoglycoside_PTrfase"/>
</dbReference>
<name>A0A6J4IC24_9CHLR</name>